<feature type="domain" description="FdhE central" evidence="4">
    <location>
        <begin position="189"/>
        <end position="227"/>
    </location>
</feature>
<dbReference type="CDD" id="cd16341">
    <property type="entry name" value="FdhE"/>
    <property type="match status" value="1"/>
</dbReference>
<dbReference type="Pfam" id="PF24860">
    <property type="entry name" value="FdhE_C"/>
    <property type="match status" value="1"/>
</dbReference>
<name>A0ABS3NCG1_9GAMM</name>
<dbReference type="Pfam" id="PF24859">
    <property type="entry name" value="FdhE_central"/>
    <property type="match status" value="1"/>
</dbReference>
<sequence length="309" mass="35014">MQRILTRGEIENLDRTRVVRLMLPEPNIFSTRAQRLRDLAPENPIQDYLLLIALLSDAQQHTFEQSWSVPQLNEQQLAQAQAHGMPPFSASSTKRDPVWRDMFSAIIKQLLQQNTLPEAVAHNLAQLNDEIATQPKRIEQQADALLTQELDKIDAARAPFIMAALQVYWRCLMVQLESQQVPAQTPFGICPCCGSQPVSSTVQLGGPKEQLRYATCSLCASQWHIVRVTCTHCEDTKNIAYHTLEAGSQAVKAESCEHCQQYRKILYLDKDQHLDAFADDLASLPLDILMGEAEFYRANNNPYLWQLAE</sequence>
<dbReference type="InterPro" id="IPR006452">
    <property type="entry name" value="Formate_DH_accessory"/>
</dbReference>
<gene>
    <name evidence="2 6" type="primary">fdhE</name>
    <name evidence="6" type="ORF">J3U76_01015</name>
</gene>
<dbReference type="Proteomes" id="UP000664882">
    <property type="component" value="Unassembled WGS sequence"/>
</dbReference>
<dbReference type="InterPro" id="IPR056774">
    <property type="entry name" value="FdhE_N"/>
</dbReference>
<dbReference type="PIRSF" id="PIRSF018296">
    <property type="entry name" value="Format_dh_formtn"/>
    <property type="match status" value="1"/>
</dbReference>
<comment type="caution">
    <text evidence="6">The sequence shown here is derived from an EMBL/GenBank/DDBJ whole genome shotgun (WGS) entry which is preliminary data.</text>
</comment>
<keyword evidence="1 2" id="KW-0963">Cytoplasm</keyword>
<evidence type="ECO:0000256" key="2">
    <source>
        <dbReference type="HAMAP-Rule" id="MF_00611"/>
    </source>
</evidence>
<protein>
    <recommendedName>
        <fullName evidence="2">Protein FdhE homolog</fullName>
    </recommendedName>
</protein>
<dbReference type="NCBIfam" id="TIGR01562">
    <property type="entry name" value="FdhE"/>
    <property type="match status" value="1"/>
</dbReference>
<dbReference type="PANTHER" id="PTHR37689">
    <property type="entry name" value="PROTEIN FDHE"/>
    <property type="match status" value="1"/>
</dbReference>
<feature type="domain" description="FdhE C-terminal" evidence="5">
    <location>
        <begin position="228"/>
        <end position="304"/>
    </location>
</feature>
<evidence type="ECO:0000259" key="3">
    <source>
        <dbReference type="Pfam" id="PF04216"/>
    </source>
</evidence>
<evidence type="ECO:0000313" key="7">
    <source>
        <dbReference type="Proteomes" id="UP000664882"/>
    </source>
</evidence>
<evidence type="ECO:0000256" key="1">
    <source>
        <dbReference type="ARBA" id="ARBA00022490"/>
    </source>
</evidence>
<accession>A0ABS3NCG1</accession>
<dbReference type="SUPFAM" id="SSF144020">
    <property type="entry name" value="FdhE-like"/>
    <property type="match status" value="1"/>
</dbReference>
<evidence type="ECO:0000259" key="5">
    <source>
        <dbReference type="Pfam" id="PF24860"/>
    </source>
</evidence>
<dbReference type="InterPro" id="IPR024064">
    <property type="entry name" value="FdhE-like_sf"/>
</dbReference>
<evidence type="ECO:0000313" key="6">
    <source>
        <dbReference type="EMBL" id="MBO1518224.1"/>
    </source>
</evidence>
<dbReference type="Pfam" id="PF04216">
    <property type="entry name" value="FdhE_N"/>
    <property type="match status" value="1"/>
</dbReference>
<evidence type="ECO:0000259" key="4">
    <source>
        <dbReference type="Pfam" id="PF24859"/>
    </source>
</evidence>
<proteinExistence type="inferred from homology"/>
<keyword evidence="7" id="KW-1185">Reference proteome</keyword>
<dbReference type="PANTHER" id="PTHR37689:SF1">
    <property type="entry name" value="PROTEIN FDHE"/>
    <property type="match status" value="1"/>
</dbReference>
<comment type="similarity">
    <text evidence="2">Belongs to the FdhE family.</text>
</comment>
<comment type="subcellular location">
    <subcellularLocation>
        <location evidence="2">Cytoplasm</location>
    </subcellularLocation>
</comment>
<dbReference type="Gene3D" id="3.90.1670.10">
    <property type="entry name" value="FdhE-like domain"/>
    <property type="match status" value="1"/>
</dbReference>
<dbReference type="RefSeq" id="WP_208003805.1">
    <property type="nucleotide sequence ID" value="NZ_JAGDFX010000001.1"/>
</dbReference>
<dbReference type="InterPro" id="IPR056796">
    <property type="entry name" value="FdhE_C"/>
</dbReference>
<feature type="domain" description="FdhE N-terminal" evidence="3">
    <location>
        <begin position="21"/>
        <end position="181"/>
    </location>
</feature>
<dbReference type="EMBL" id="JAGDFX010000001">
    <property type="protein sequence ID" value="MBO1518224.1"/>
    <property type="molecule type" value="Genomic_DNA"/>
</dbReference>
<organism evidence="6 7">
    <name type="scientific">Oceanisphaera pacifica</name>
    <dbReference type="NCBI Taxonomy" id="2818389"/>
    <lineage>
        <taxon>Bacteria</taxon>
        <taxon>Pseudomonadati</taxon>
        <taxon>Pseudomonadota</taxon>
        <taxon>Gammaproteobacteria</taxon>
        <taxon>Aeromonadales</taxon>
        <taxon>Aeromonadaceae</taxon>
        <taxon>Oceanisphaera</taxon>
    </lineage>
</organism>
<dbReference type="InterPro" id="IPR056797">
    <property type="entry name" value="FdhE_central"/>
</dbReference>
<dbReference type="HAMAP" id="MF_00611">
    <property type="entry name" value="FdeH"/>
    <property type="match status" value="1"/>
</dbReference>
<reference evidence="6 7" key="1">
    <citation type="submission" date="2021-03" db="EMBL/GenBank/DDBJ databases">
        <title>Oceanisphaera sp. nov., isolated from the intestine.</title>
        <authorList>
            <person name="Zhao L.-H."/>
            <person name="Shi L.-F."/>
        </authorList>
    </citation>
    <scope>NUCLEOTIDE SEQUENCE [LARGE SCALE GENOMIC DNA]</scope>
    <source>
        <strain evidence="6 7">DM8</strain>
    </source>
</reference>
<comment type="function">
    <text evidence="2">Necessary for formate dehydrogenase activity.</text>
</comment>